<evidence type="ECO:0000313" key="13">
    <source>
        <dbReference type="Proteomes" id="UP001365128"/>
    </source>
</evidence>
<evidence type="ECO:0000256" key="3">
    <source>
        <dbReference type="ARBA" id="ARBA00022507"/>
    </source>
</evidence>
<keyword evidence="5 11" id="KW-1133">Transmembrane helix</keyword>
<evidence type="ECO:0000256" key="11">
    <source>
        <dbReference type="SAM" id="Phobius"/>
    </source>
</evidence>
<feature type="transmembrane region" description="Helical" evidence="11">
    <location>
        <begin position="48"/>
        <end position="70"/>
    </location>
</feature>
<keyword evidence="13" id="KW-1185">Reference proteome</keyword>
<proteinExistence type="inferred from homology"/>
<protein>
    <submittedName>
        <fullName evidence="12">Pheromone A receptor-domain-containing protein</fullName>
    </submittedName>
</protein>
<keyword evidence="4 11" id="KW-0812">Transmembrane</keyword>
<evidence type="ECO:0000256" key="1">
    <source>
        <dbReference type="ARBA" id="ARBA00004141"/>
    </source>
</evidence>
<feature type="compositionally biased region" description="Basic and acidic residues" evidence="10">
    <location>
        <begin position="489"/>
        <end position="506"/>
    </location>
</feature>
<comment type="similarity">
    <text evidence="2">Belongs to the G-protein coupled receptor 4 family.</text>
</comment>
<name>A0ABR1LWJ6_9PEZI</name>
<dbReference type="InterPro" id="IPR001499">
    <property type="entry name" value="GPCR_STE3"/>
</dbReference>
<dbReference type="PRINTS" id="PR00899">
    <property type="entry name" value="GPCRSTE3"/>
</dbReference>
<feature type="region of interest" description="Disordered" evidence="10">
    <location>
        <begin position="403"/>
        <end position="459"/>
    </location>
</feature>
<gene>
    <name evidence="12" type="ORF">IWX46DRAFT_212451</name>
</gene>
<evidence type="ECO:0000256" key="9">
    <source>
        <dbReference type="ARBA" id="ARBA00023224"/>
    </source>
</evidence>
<keyword evidence="6" id="KW-0297">G-protein coupled receptor</keyword>
<comment type="caution">
    <text evidence="12">The sequence shown here is derived from an EMBL/GenBank/DDBJ whole genome shotgun (WGS) entry which is preliminary data.</text>
</comment>
<feature type="region of interest" description="Disordered" evidence="10">
    <location>
        <begin position="485"/>
        <end position="506"/>
    </location>
</feature>
<evidence type="ECO:0000256" key="10">
    <source>
        <dbReference type="SAM" id="MobiDB-lite"/>
    </source>
</evidence>
<organism evidence="12 13">
    <name type="scientific">Phyllosticta citricarpa</name>
    <dbReference type="NCBI Taxonomy" id="55181"/>
    <lineage>
        <taxon>Eukaryota</taxon>
        <taxon>Fungi</taxon>
        <taxon>Dikarya</taxon>
        <taxon>Ascomycota</taxon>
        <taxon>Pezizomycotina</taxon>
        <taxon>Dothideomycetes</taxon>
        <taxon>Dothideomycetes incertae sedis</taxon>
        <taxon>Botryosphaeriales</taxon>
        <taxon>Phyllostictaceae</taxon>
        <taxon>Phyllosticta</taxon>
    </lineage>
</organism>
<comment type="subcellular location">
    <subcellularLocation>
        <location evidence="1">Membrane</location>
        <topology evidence="1">Multi-pass membrane protein</topology>
    </subcellularLocation>
</comment>
<dbReference type="Proteomes" id="UP001365128">
    <property type="component" value="Unassembled WGS sequence"/>
</dbReference>
<feature type="transmembrane region" description="Helical" evidence="11">
    <location>
        <begin position="223"/>
        <end position="246"/>
    </location>
</feature>
<keyword evidence="3" id="KW-0589">Pheromone response</keyword>
<evidence type="ECO:0000256" key="5">
    <source>
        <dbReference type="ARBA" id="ARBA00022989"/>
    </source>
</evidence>
<keyword evidence="7 11" id="KW-0472">Membrane</keyword>
<dbReference type="PANTHER" id="PTHR28097:SF1">
    <property type="entry name" value="PHEROMONE A FACTOR RECEPTOR"/>
    <property type="match status" value="1"/>
</dbReference>
<dbReference type="EMBL" id="JBBPDW010000029">
    <property type="protein sequence ID" value="KAK7539105.1"/>
    <property type="molecule type" value="Genomic_DNA"/>
</dbReference>
<evidence type="ECO:0000256" key="8">
    <source>
        <dbReference type="ARBA" id="ARBA00023170"/>
    </source>
</evidence>
<feature type="compositionally biased region" description="Low complexity" evidence="10">
    <location>
        <begin position="403"/>
        <end position="414"/>
    </location>
</feature>
<evidence type="ECO:0000313" key="12">
    <source>
        <dbReference type="EMBL" id="KAK7539105.1"/>
    </source>
</evidence>
<keyword evidence="8 12" id="KW-0675">Receptor</keyword>
<feature type="transmembrane region" description="Helical" evidence="11">
    <location>
        <begin position="132"/>
        <end position="153"/>
    </location>
</feature>
<evidence type="ECO:0000256" key="7">
    <source>
        <dbReference type="ARBA" id="ARBA00023136"/>
    </source>
</evidence>
<sequence length="531" mass="59761">MWETYRSLVSRSDEYPMFPLAYLVPILATIIIILNIPPMVWHYKNKNLAACTLVFWIILLNFTMFLNAILWPNDDIANWASGVGVCDVQVYLFVGCWTGISCCLLCIMRGLARIMDTKNTVVSSDRSRKRHLIIDAVICYVPVILQMSTFYIVQNRRYFIFGINGCVTSFSFSWLGIILLAMWPLVICTVVAGYALIILVRLHRYRIEFSRLLSTSGTTKSRFFRLFIMATISVIVLLPSQAYVLYANTKSEFLQYSWSEVHGKYWNQPILVSTGGQLRFDRWIWLISGLVNFMFFGLGVDAFALYRKWFSALGLDKLCCCCCGGRRSSILPLSSVLQQASVSKSRSGSSPSIKSRLTFGNKAYIVATAVDQSPARKLHHAKKKSLFTFWRASTDEDCSHLTSTAATAEPATSTLNTSEARSMTASSAPFPPNYSLRKPSAAPSYGTDASGSTMIGSPVSEKRFSGLREIELGPVSPRMMMRTTAAPGDEARERQQSADDRAEDARRLEEYVVEELCYIKSDREARKLWTP</sequence>
<dbReference type="PANTHER" id="PTHR28097">
    <property type="entry name" value="PHEROMONE A FACTOR RECEPTOR"/>
    <property type="match status" value="1"/>
</dbReference>
<evidence type="ECO:0000256" key="2">
    <source>
        <dbReference type="ARBA" id="ARBA00011085"/>
    </source>
</evidence>
<evidence type="ECO:0000256" key="6">
    <source>
        <dbReference type="ARBA" id="ARBA00023040"/>
    </source>
</evidence>
<reference evidence="12 13" key="1">
    <citation type="submission" date="2024-04" db="EMBL/GenBank/DDBJ databases">
        <title>Phyllosticta paracitricarpa is synonymous to the EU quarantine fungus P. citricarpa based on phylogenomic analyses.</title>
        <authorList>
            <consortium name="Lawrence Berkeley National Laboratory"/>
            <person name="Van Ingen-Buijs V.A."/>
            <person name="Van Westerhoven A.C."/>
            <person name="Haridas S."/>
            <person name="Skiadas P."/>
            <person name="Martin F."/>
            <person name="Groenewald J.Z."/>
            <person name="Crous P.W."/>
            <person name="Seidl M.F."/>
        </authorList>
    </citation>
    <scope>NUCLEOTIDE SEQUENCE [LARGE SCALE GENOMIC DNA]</scope>
    <source>
        <strain evidence="12 13">CBS 122670</strain>
    </source>
</reference>
<keyword evidence="9" id="KW-0807">Transducer</keyword>
<feature type="transmembrane region" description="Helical" evidence="11">
    <location>
        <begin position="20"/>
        <end position="41"/>
    </location>
</feature>
<feature type="transmembrane region" description="Helical" evidence="11">
    <location>
        <begin position="283"/>
        <end position="306"/>
    </location>
</feature>
<accession>A0ABR1LWJ6</accession>
<feature type="transmembrane region" description="Helical" evidence="11">
    <location>
        <begin position="90"/>
        <end position="111"/>
    </location>
</feature>
<feature type="transmembrane region" description="Helical" evidence="11">
    <location>
        <begin position="173"/>
        <end position="202"/>
    </location>
</feature>
<feature type="compositionally biased region" description="Polar residues" evidence="10">
    <location>
        <begin position="415"/>
        <end position="427"/>
    </location>
</feature>
<dbReference type="Pfam" id="PF02076">
    <property type="entry name" value="STE3"/>
    <property type="match status" value="1"/>
</dbReference>
<dbReference type="CDD" id="cd14966">
    <property type="entry name" value="7tmD_STE3"/>
    <property type="match status" value="1"/>
</dbReference>
<evidence type="ECO:0000256" key="4">
    <source>
        <dbReference type="ARBA" id="ARBA00022692"/>
    </source>
</evidence>